<feature type="signal peptide" evidence="2">
    <location>
        <begin position="1"/>
        <end position="23"/>
    </location>
</feature>
<keyword evidence="1" id="KW-0812">Transmembrane</keyword>
<keyword evidence="2" id="KW-0732">Signal</keyword>
<dbReference type="Pfam" id="PF19733">
    <property type="entry name" value="DUF6223"/>
    <property type="match status" value="1"/>
</dbReference>
<keyword evidence="1" id="KW-0472">Membrane</keyword>
<reference evidence="3" key="1">
    <citation type="submission" date="2019-10" db="EMBL/GenBank/DDBJ databases">
        <title>Description of Paenibacillus glebae sp. nov.</title>
        <authorList>
            <person name="Carlier A."/>
            <person name="Qi S."/>
        </authorList>
    </citation>
    <scope>NUCLEOTIDE SEQUENCE</scope>
    <source>
        <strain evidence="3">LMG 31456</strain>
    </source>
</reference>
<dbReference type="EMBL" id="WHOD01000038">
    <property type="protein sequence ID" value="NOU93134.1"/>
    <property type="molecule type" value="Genomic_DNA"/>
</dbReference>
<sequence>MKVKLVSFAIFSVFLLVPTIAFAEGTGVGYGSITPGRLLTFAAGLIGLSSAVVAGIARTRPTSRFATGQWPVMSIVLSLFCVLLSAFHLAVTPSGFNTGNGRAGAILAIAIGLIGLTLAGMAWTHSLRNK</sequence>
<evidence type="ECO:0000313" key="4">
    <source>
        <dbReference type="Proteomes" id="UP000641588"/>
    </source>
</evidence>
<dbReference type="Proteomes" id="UP000641588">
    <property type="component" value="Unassembled WGS sequence"/>
</dbReference>
<keyword evidence="1" id="KW-1133">Transmembrane helix</keyword>
<evidence type="ECO:0000256" key="2">
    <source>
        <dbReference type="SAM" id="SignalP"/>
    </source>
</evidence>
<gene>
    <name evidence="3" type="ORF">GC093_07810</name>
</gene>
<feature type="transmembrane region" description="Helical" evidence="1">
    <location>
        <begin position="103"/>
        <end position="124"/>
    </location>
</feature>
<dbReference type="InterPro" id="IPR045770">
    <property type="entry name" value="DUF6223"/>
</dbReference>
<evidence type="ECO:0000256" key="1">
    <source>
        <dbReference type="SAM" id="Phobius"/>
    </source>
</evidence>
<feature type="transmembrane region" description="Helical" evidence="1">
    <location>
        <begin position="39"/>
        <end position="58"/>
    </location>
</feature>
<protein>
    <submittedName>
        <fullName evidence="3">Uncharacterized protein</fullName>
    </submittedName>
</protein>
<dbReference type="AlphaFoldDB" id="A0A972GRI5"/>
<comment type="caution">
    <text evidence="3">The sequence shown here is derived from an EMBL/GenBank/DDBJ whole genome shotgun (WGS) entry which is preliminary data.</text>
</comment>
<accession>A0A972GRI5</accession>
<name>A0A972GRI5_9BACL</name>
<keyword evidence="4" id="KW-1185">Reference proteome</keyword>
<feature type="chain" id="PRO_5038145507" evidence="2">
    <location>
        <begin position="24"/>
        <end position="130"/>
    </location>
</feature>
<evidence type="ECO:0000313" key="3">
    <source>
        <dbReference type="EMBL" id="NOU93134.1"/>
    </source>
</evidence>
<feature type="transmembrane region" description="Helical" evidence="1">
    <location>
        <begin position="70"/>
        <end position="91"/>
    </location>
</feature>
<proteinExistence type="predicted"/>
<organism evidence="3 4">
    <name type="scientific">Paenibacillus foliorum</name>
    <dbReference type="NCBI Taxonomy" id="2654974"/>
    <lineage>
        <taxon>Bacteria</taxon>
        <taxon>Bacillati</taxon>
        <taxon>Bacillota</taxon>
        <taxon>Bacilli</taxon>
        <taxon>Bacillales</taxon>
        <taxon>Paenibacillaceae</taxon>
        <taxon>Paenibacillus</taxon>
    </lineage>
</organism>